<proteinExistence type="predicted"/>
<evidence type="ECO:0000313" key="3">
    <source>
        <dbReference type="Proteomes" id="UP000672602"/>
    </source>
</evidence>
<evidence type="ECO:0000313" key="2">
    <source>
        <dbReference type="EMBL" id="MBP5859135.1"/>
    </source>
</evidence>
<sequence>MEREELREFLHFLDGTDMTEDEKLEYIECVQRVISEFVALGWGTHPIQQASDAKERDECILTQELLDNLKAKHDGGKPEDDSASGESETS</sequence>
<name>A0A8J7S3F2_9PROT</name>
<feature type="region of interest" description="Disordered" evidence="1">
    <location>
        <begin position="70"/>
        <end position="90"/>
    </location>
</feature>
<accession>A0A8J7S3F2</accession>
<dbReference type="RefSeq" id="WP_210683734.1">
    <property type="nucleotide sequence ID" value="NZ_JAGMWN010000019.1"/>
</dbReference>
<comment type="caution">
    <text evidence="2">The sequence shown here is derived from an EMBL/GenBank/DDBJ whole genome shotgun (WGS) entry which is preliminary data.</text>
</comment>
<keyword evidence="3" id="KW-1185">Reference proteome</keyword>
<reference evidence="2" key="1">
    <citation type="submission" date="2021-04" db="EMBL/GenBank/DDBJ databases">
        <authorList>
            <person name="Zhang D.-C."/>
        </authorList>
    </citation>
    <scope>NUCLEOTIDE SEQUENCE</scope>
    <source>
        <strain evidence="2">CGMCC 1.15697</strain>
    </source>
</reference>
<dbReference type="EMBL" id="JAGMWN010000019">
    <property type="protein sequence ID" value="MBP5859135.1"/>
    <property type="molecule type" value="Genomic_DNA"/>
</dbReference>
<feature type="compositionally biased region" description="Basic and acidic residues" evidence="1">
    <location>
        <begin position="70"/>
        <end position="80"/>
    </location>
</feature>
<dbReference type="AlphaFoldDB" id="A0A8J7S3F2"/>
<organism evidence="2 3">
    <name type="scientific">Marivibrio halodurans</name>
    <dbReference type="NCBI Taxonomy" id="2039722"/>
    <lineage>
        <taxon>Bacteria</taxon>
        <taxon>Pseudomonadati</taxon>
        <taxon>Pseudomonadota</taxon>
        <taxon>Alphaproteobacteria</taxon>
        <taxon>Rhodospirillales</taxon>
        <taxon>Rhodospirillaceae</taxon>
        <taxon>Marivibrio</taxon>
    </lineage>
</organism>
<dbReference type="Proteomes" id="UP000672602">
    <property type="component" value="Unassembled WGS sequence"/>
</dbReference>
<gene>
    <name evidence="2" type="ORF">KAJ83_19135</name>
</gene>
<protein>
    <submittedName>
        <fullName evidence="2">Uncharacterized protein</fullName>
    </submittedName>
</protein>
<evidence type="ECO:0000256" key="1">
    <source>
        <dbReference type="SAM" id="MobiDB-lite"/>
    </source>
</evidence>